<dbReference type="Proteomes" id="UP001234343">
    <property type="component" value="Unassembled WGS sequence"/>
</dbReference>
<evidence type="ECO:0000256" key="1">
    <source>
        <dbReference type="SAM" id="Phobius"/>
    </source>
</evidence>
<name>A0ABT7T0U9_9ALTE</name>
<gene>
    <name evidence="2" type="ORF">QTP81_15640</name>
</gene>
<comment type="caution">
    <text evidence="2">The sequence shown here is derived from an EMBL/GenBank/DDBJ whole genome shotgun (WGS) entry which is preliminary data.</text>
</comment>
<feature type="transmembrane region" description="Helical" evidence="1">
    <location>
        <begin position="45"/>
        <end position="64"/>
    </location>
</feature>
<feature type="transmembrane region" description="Helical" evidence="1">
    <location>
        <begin position="71"/>
        <end position="90"/>
    </location>
</feature>
<reference evidence="2 3" key="1">
    <citation type="submission" date="2023-06" db="EMBL/GenBank/DDBJ databases">
        <title>Alteromonas sp. ASW11-36 isolated from intertidal sand.</title>
        <authorList>
            <person name="Li Y."/>
        </authorList>
    </citation>
    <scope>NUCLEOTIDE SEQUENCE [LARGE SCALE GENOMIC DNA]</scope>
    <source>
        <strain evidence="2 3">ASW11-36</strain>
    </source>
</reference>
<evidence type="ECO:0000313" key="2">
    <source>
        <dbReference type="EMBL" id="MDM7862036.1"/>
    </source>
</evidence>
<dbReference type="EMBL" id="JAUCBP010000013">
    <property type="protein sequence ID" value="MDM7862036.1"/>
    <property type="molecule type" value="Genomic_DNA"/>
</dbReference>
<feature type="transmembrane region" description="Helical" evidence="1">
    <location>
        <begin position="110"/>
        <end position="129"/>
    </location>
</feature>
<dbReference type="RefSeq" id="WP_289366783.1">
    <property type="nucleotide sequence ID" value="NZ_JAUCBP010000013.1"/>
</dbReference>
<keyword evidence="1" id="KW-1133">Transmembrane helix</keyword>
<keyword evidence="1" id="KW-0472">Membrane</keyword>
<organism evidence="2 3">
    <name type="scientific">Alteromonas arenosi</name>
    <dbReference type="NCBI Taxonomy" id="3055817"/>
    <lineage>
        <taxon>Bacteria</taxon>
        <taxon>Pseudomonadati</taxon>
        <taxon>Pseudomonadota</taxon>
        <taxon>Gammaproteobacteria</taxon>
        <taxon>Alteromonadales</taxon>
        <taxon>Alteromonadaceae</taxon>
        <taxon>Alteromonas/Salinimonas group</taxon>
        <taxon>Alteromonas</taxon>
    </lineage>
</organism>
<proteinExistence type="predicted"/>
<sequence length="137" mass="15596">MKRYIFAYLATLLSYLLLDYIWLGLVSLQAYQAAIGHLMRDNFPVWPWAMFYLMYSAVVVKIIISVLPPNAAIRAALHGCLLGLAAYGAYNMTNYAILATWPIGITIKDWVWGTFVSGAISYCGYRVFYSKWMQQSD</sequence>
<keyword evidence="1" id="KW-0812">Transmembrane</keyword>
<protein>
    <submittedName>
        <fullName evidence="2">DUF2177 family protein</fullName>
    </submittedName>
</protein>
<feature type="transmembrane region" description="Helical" evidence="1">
    <location>
        <begin position="5"/>
        <end position="25"/>
    </location>
</feature>
<dbReference type="InterPro" id="IPR018687">
    <property type="entry name" value="DUF2177_membr"/>
</dbReference>
<dbReference type="Pfam" id="PF09945">
    <property type="entry name" value="DUF2177"/>
    <property type="match status" value="1"/>
</dbReference>
<keyword evidence="3" id="KW-1185">Reference proteome</keyword>
<evidence type="ECO:0000313" key="3">
    <source>
        <dbReference type="Proteomes" id="UP001234343"/>
    </source>
</evidence>
<accession>A0ABT7T0U9</accession>